<evidence type="ECO:0000256" key="5">
    <source>
        <dbReference type="ARBA" id="ARBA00023242"/>
    </source>
</evidence>
<dbReference type="SMART" id="SM00432">
    <property type="entry name" value="MADS"/>
    <property type="match status" value="1"/>
</dbReference>
<sequence>GFSIRVQGKFRFISQIRMGRVKLKIKKLQSMNARQSTYAKRKHGIMKKAKELSILCDIDVVLLMFSPTGKASLCIGKHSIGEVIAKFAQVIPQERTKRKLDSLEALRKMFVKIDHVVDISGFLDRSTPAVEVCNTTSMMLINNYDAEVSPNSRLLSGAKRKIQVSANTVIRYTHTTKVPRSSIYCQLNVPFGFSILIYSCWNDLENIDNLDDLQQLEHSLRLSLAQISARKASMPQLQRRQLMSSECKNELQTEIDIDFGMEMEQQLENFSWVRTDGNMNVPLKEEDPNLKLHQMYRDVTCSASSSLGNYTGIFSKSSDYISAPKLEPSSIPGISADPNVEFSNLSFLNDQKLQQLAEWNLLGSPADYYVSQILEASYKPQLGGNNNWASSDTLPYVAVFDDPLYFRVNNGLVLQTVSEQIEFVAAAKVREVVPGKKKKLKEELIRKRALSCTEQSQYTNAEEAKIDKLQGHILYRIHMIPF</sequence>
<dbReference type="GO" id="GO:0000981">
    <property type="term" value="F:DNA-binding transcription factor activity, RNA polymerase II-specific"/>
    <property type="evidence" value="ECO:0007669"/>
    <property type="project" value="InterPro"/>
</dbReference>
<dbReference type="FunFam" id="3.40.1810.10:FF:000010">
    <property type="entry name" value="Agamous-like MADS-box protein AGL30"/>
    <property type="match status" value="1"/>
</dbReference>
<name>R0GCL8_9BRAS</name>
<dbReference type="Pfam" id="PF00319">
    <property type="entry name" value="SRF-TF"/>
    <property type="match status" value="1"/>
</dbReference>
<evidence type="ECO:0000313" key="7">
    <source>
        <dbReference type="EMBL" id="EOA33351.1"/>
    </source>
</evidence>
<evidence type="ECO:0000313" key="8">
    <source>
        <dbReference type="Proteomes" id="UP000029121"/>
    </source>
</evidence>
<keyword evidence="3" id="KW-0238">DNA-binding</keyword>
<dbReference type="PROSITE" id="PS50066">
    <property type="entry name" value="MADS_BOX_2"/>
    <property type="match status" value="1"/>
</dbReference>
<protein>
    <recommendedName>
        <fullName evidence="6">MADS-box domain-containing protein</fullName>
    </recommendedName>
</protein>
<dbReference type="GO" id="GO:0000987">
    <property type="term" value="F:cis-regulatory region sequence-specific DNA binding"/>
    <property type="evidence" value="ECO:0007669"/>
    <property type="project" value="InterPro"/>
</dbReference>
<evidence type="ECO:0000256" key="4">
    <source>
        <dbReference type="ARBA" id="ARBA00023163"/>
    </source>
</evidence>
<evidence type="ECO:0000259" key="6">
    <source>
        <dbReference type="PROSITE" id="PS50066"/>
    </source>
</evidence>
<dbReference type="InterPro" id="IPR033897">
    <property type="entry name" value="SRF-like_MADS-box"/>
</dbReference>
<accession>R0GCL8</accession>
<reference evidence="8" key="1">
    <citation type="journal article" date="2013" name="Nat. Genet.">
        <title>The Capsella rubella genome and the genomic consequences of rapid mating system evolution.</title>
        <authorList>
            <person name="Slotte T."/>
            <person name="Hazzouri K.M."/>
            <person name="Agren J.A."/>
            <person name="Koenig D."/>
            <person name="Maumus F."/>
            <person name="Guo Y.L."/>
            <person name="Steige K."/>
            <person name="Platts A.E."/>
            <person name="Escobar J.S."/>
            <person name="Newman L.K."/>
            <person name="Wang W."/>
            <person name="Mandakova T."/>
            <person name="Vello E."/>
            <person name="Smith L.M."/>
            <person name="Henz S.R."/>
            <person name="Steffen J."/>
            <person name="Takuno S."/>
            <person name="Brandvain Y."/>
            <person name="Coop G."/>
            <person name="Andolfatto P."/>
            <person name="Hu T.T."/>
            <person name="Blanchette M."/>
            <person name="Clark R.M."/>
            <person name="Quesneville H."/>
            <person name="Nordborg M."/>
            <person name="Gaut B.S."/>
            <person name="Lysak M.A."/>
            <person name="Jenkins J."/>
            <person name="Grimwood J."/>
            <person name="Chapman J."/>
            <person name="Prochnik S."/>
            <person name="Shu S."/>
            <person name="Rokhsar D."/>
            <person name="Schmutz J."/>
            <person name="Weigel D."/>
            <person name="Wright S.I."/>
        </authorList>
    </citation>
    <scope>NUCLEOTIDE SEQUENCE [LARGE SCALE GENOMIC DNA]</scope>
    <source>
        <strain evidence="8">cv. Monte Gargano</strain>
    </source>
</reference>
<dbReference type="GO" id="GO:0045944">
    <property type="term" value="P:positive regulation of transcription by RNA polymerase II"/>
    <property type="evidence" value="ECO:0007669"/>
    <property type="project" value="InterPro"/>
</dbReference>
<dbReference type="Proteomes" id="UP000029121">
    <property type="component" value="Unassembled WGS sequence"/>
</dbReference>
<organism evidence="7 8">
    <name type="scientific">Capsella rubella</name>
    <dbReference type="NCBI Taxonomy" id="81985"/>
    <lineage>
        <taxon>Eukaryota</taxon>
        <taxon>Viridiplantae</taxon>
        <taxon>Streptophyta</taxon>
        <taxon>Embryophyta</taxon>
        <taxon>Tracheophyta</taxon>
        <taxon>Spermatophyta</taxon>
        <taxon>Magnoliopsida</taxon>
        <taxon>eudicotyledons</taxon>
        <taxon>Gunneridae</taxon>
        <taxon>Pentapetalae</taxon>
        <taxon>rosids</taxon>
        <taxon>malvids</taxon>
        <taxon>Brassicales</taxon>
        <taxon>Brassicaceae</taxon>
        <taxon>Camelineae</taxon>
        <taxon>Capsella</taxon>
    </lineage>
</organism>
<comment type="subcellular location">
    <subcellularLocation>
        <location evidence="1">Nucleus</location>
    </subcellularLocation>
</comment>
<dbReference type="InterPro" id="IPR050142">
    <property type="entry name" value="MADS-box/MEF2_TF"/>
</dbReference>
<keyword evidence="4" id="KW-0804">Transcription</keyword>
<dbReference type="EMBL" id="KB870806">
    <property type="protein sequence ID" value="EOA33351.1"/>
    <property type="molecule type" value="Genomic_DNA"/>
</dbReference>
<dbReference type="AlphaFoldDB" id="R0GCL8"/>
<dbReference type="InterPro" id="IPR002100">
    <property type="entry name" value="TF_MADSbox"/>
</dbReference>
<dbReference type="InterPro" id="IPR036879">
    <property type="entry name" value="TF_MADSbox_sf"/>
</dbReference>
<evidence type="ECO:0000256" key="2">
    <source>
        <dbReference type="ARBA" id="ARBA00023015"/>
    </source>
</evidence>
<dbReference type="GO" id="GO:0080092">
    <property type="term" value="P:regulation of pollen tube growth"/>
    <property type="evidence" value="ECO:0007669"/>
    <property type="project" value="UniProtKB-ARBA"/>
</dbReference>
<dbReference type="Gene3D" id="3.40.1810.10">
    <property type="entry name" value="Transcription factor, MADS-box"/>
    <property type="match status" value="1"/>
</dbReference>
<keyword evidence="2" id="KW-0805">Transcription regulation</keyword>
<keyword evidence="5" id="KW-0539">Nucleus</keyword>
<proteinExistence type="predicted"/>
<dbReference type="GO" id="GO:0046983">
    <property type="term" value="F:protein dimerization activity"/>
    <property type="evidence" value="ECO:0007669"/>
    <property type="project" value="InterPro"/>
</dbReference>
<keyword evidence="8" id="KW-1185">Reference proteome</keyword>
<dbReference type="GO" id="GO:0005634">
    <property type="term" value="C:nucleus"/>
    <property type="evidence" value="ECO:0007669"/>
    <property type="project" value="UniProtKB-SubCell"/>
</dbReference>
<dbReference type="GO" id="GO:0010152">
    <property type="term" value="P:pollen maturation"/>
    <property type="evidence" value="ECO:0007669"/>
    <property type="project" value="UniProtKB-ARBA"/>
</dbReference>
<gene>
    <name evidence="7" type="ORF">CARUB_v10020210mg</name>
</gene>
<feature type="non-terminal residue" evidence="7">
    <location>
        <position position="1"/>
    </location>
</feature>
<dbReference type="eggNOG" id="KOG0014">
    <property type="taxonomic scope" value="Eukaryota"/>
</dbReference>
<dbReference type="PANTHER" id="PTHR48019">
    <property type="entry name" value="SERUM RESPONSE FACTOR HOMOLOG"/>
    <property type="match status" value="1"/>
</dbReference>
<dbReference type="PRINTS" id="PR00404">
    <property type="entry name" value="MADSDOMAIN"/>
</dbReference>
<evidence type="ECO:0000256" key="3">
    <source>
        <dbReference type="ARBA" id="ARBA00023125"/>
    </source>
</evidence>
<feature type="domain" description="MADS-box" evidence="6">
    <location>
        <begin position="18"/>
        <end position="70"/>
    </location>
</feature>
<dbReference type="SUPFAM" id="SSF55455">
    <property type="entry name" value="SRF-like"/>
    <property type="match status" value="1"/>
</dbReference>
<evidence type="ECO:0000256" key="1">
    <source>
        <dbReference type="ARBA" id="ARBA00004123"/>
    </source>
</evidence>
<dbReference type="CDD" id="cd00266">
    <property type="entry name" value="MADS_SRF_like"/>
    <property type="match status" value="1"/>
</dbReference>